<dbReference type="AlphaFoldDB" id="A0A068NX85"/>
<dbReference type="STRING" id="661478.OP10G_2871"/>
<name>A0A068NX85_FIMGI</name>
<reference evidence="3 4" key="1">
    <citation type="journal article" date="2014" name="PLoS ONE">
        <title>The first complete genome sequence of the class fimbriimonadia in the phylum armatimonadetes.</title>
        <authorList>
            <person name="Hu Z.Y."/>
            <person name="Wang Y.Z."/>
            <person name="Im W.T."/>
            <person name="Wang S.Y."/>
            <person name="Zhao G.P."/>
            <person name="Zheng H.J."/>
            <person name="Quan Z.X."/>
        </authorList>
    </citation>
    <scope>NUCLEOTIDE SEQUENCE [LARGE SCALE GENOMIC DNA]</scope>
    <source>
        <strain evidence="3">Gsoil 348</strain>
    </source>
</reference>
<protein>
    <recommendedName>
        <fullName evidence="5">Lipoprotein</fullName>
    </recommendedName>
</protein>
<dbReference type="PROSITE" id="PS51257">
    <property type="entry name" value="PROKAR_LIPOPROTEIN"/>
    <property type="match status" value="1"/>
</dbReference>
<evidence type="ECO:0000256" key="1">
    <source>
        <dbReference type="SAM" id="MobiDB-lite"/>
    </source>
</evidence>
<keyword evidence="2" id="KW-0732">Signal</keyword>
<accession>A0A068NX85</accession>
<dbReference type="HOGENOM" id="CLU_3183942_0_0_0"/>
<evidence type="ECO:0000313" key="3">
    <source>
        <dbReference type="EMBL" id="AIE86239.1"/>
    </source>
</evidence>
<dbReference type="Proteomes" id="UP000027982">
    <property type="component" value="Chromosome"/>
</dbReference>
<dbReference type="EMBL" id="CP007139">
    <property type="protein sequence ID" value="AIE86239.1"/>
    <property type="molecule type" value="Genomic_DNA"/>
</dbReference>
<proteinExistence type="predicted"/>
<organism evidence="3 4">
    <name type="scientific">Fimbriimonas ginsengisoli Gsoil 348</name>
    <dbReference type="NCBI Taxonomy" id="661478"/>
    <lineage>
        <taxon>Bacteria</taxon>
        <taxon>Bacillati</taxon>
        <taxon>Armatimonadota</taxon>
        <taxon>Fimbriimonadia</taxon>
        <taxon>Fimbriimonadales</taxon>
        <taxon>Fimbriimonadaceae</taxon>
        <taxon>Fimbriimonas</taxon>
    </lineage>
</organism>
<feature type="chain" id="PRO_5001651959" description="Lipoprotein" evidence="2">
    <location>
        <begin position="20"/>
        <end position="46"/>
    </location>
</feature>
<feature type="region of interest" description="Disordered" evidence="1">
    <location>
        <begin position="22"/>
        <end position="46"/>
    </location>
</feature>
<sequence>MMKMLKFVLLASLVLSVAACGSGSSGEAEWARNAKASHNRGENGEK</sequence>
<evidence type="ECO:0008006" key="5">
    <source>
        <dbReference type="Google" id="ProtNLM"/>
    </source>
</evidence>
<dbReference type="KEGG" id="fgi:OP10G_2871"/>
<keyword evidence="4" id="KW-1185">Reference proteome</keyword>
<evidence type="ECO:0000256" key="2">
    <source>
        <dbReference type="SAM" id="SignalP"/>
    </source>
</evidence>
<feature type="signal peptide" evidence="2">
    <location>
        <begin position="1"/>
        <end position="19"/>
    </location>
</feature>
<gene>
    <name evidence="3" type="ORF">OP10G_2871</name>
</gene>
<evidence type="ECO:0000313" key="4">
    <source>
        <dbReference type="Proteomes" id="UP000027982"/>
    </source>
</evidence>